<proteinExistence type="predicted"/>
<gene>
    <name evidence="1" type="ORF">DXD79_07145</name>
</gene>
<dbReference type="RefSeq" id="WP_118033062.1">
    <property type="nucleotide sequence ID" value="NZ_QSON01000003.1"/>
</dbReference>
<evidence type="ECO:0000313" key="2">
    <source>
        <dbReference type="Proteomes" id="UP000263014"/>
    </source>
</evidence>
<comment type="caution">
    <text evidence="1">The sequence shown here is derived from an EMBL/GenBank/DDBJ whole genome shotgun (WGS) entry which is preliminary data.</text>
</comment>
<dbReference type="Proteomes" id="UP000263014">
    <property type="component" value="Unassembled WGS sequence"/>
</dbReference>
<accession>A0A374PB97</accession>
<organism evidence="1 2">
    <name type="scientific">Hungatella hathewayi</name>
    <dbReference type="NCBI Taxonomy" id="154046"/>
    <lineage>
        <taxon>Bacteria</taxon>
        <taxon>Bacillati</taxon>
        <taxon>Bacillota</taxon>
        <taxon>Clostridia</taxon>
        <taxon>Lachnospirales</taxon>
        <taxon>Lachnospiraceae</taxon>
        <taxon>Hungatella</taxon>
    </lineage>
</organism>
<protein>
    <submittedName>
        <fullName evidence="1">Uncharacterized protein</fullName>
    </submittedName>
</protein>
<sequence length="788" mass="89149">MLAVTSQYKEHMKIKGDLRNCTYLRVTLGLINQEAQAKAYVPNPENYTYYSNLTMPLDSYAVKELYAACDQNYTAVDGSMYFLPRNKADVVLNQGIVSDQLFGDIKIRFPVEYNIKGLTIDFGRAFPVDFKIESDNNVVEVTGNTDGHYVSDAVFLGATYLRFVPVKMAGGQSRFRIHQLTIGLGLNFDSRRILSATKKEYISPIMEELPTVDFDLTVNNKDRSFDIENEMSSVNFLEIGQEVRVLYGQEIPDGTVEWLPGATLQLRQWSADDEEMSFSATDRFDGMDGTYYKGIYLAEGTSLYDLAVDVFDDAGVDPRSYWLDSYLKKVLVNNPLPVVSHKEALQLIANAGRCVMYQDRTGNIVMKSSFLPDMEASSDDETYFSHAGRILDSTPKDSYALAGRDEADVRPTQYFLPRQKDGAVYLNTGYVSEAVAGLRGYFEMNPTIEILAEAAVKCFGMTLDFGRIYPAEMVLHTYNDGVLQEDFVVTELSEVTAIHHEFPEFDRLVIEFTRHSAPDDLDGNYTLWSDYDDACLLDENGVYLKKDGEPVPQMSANQIVLNNITFGDGTDYKLEYGCELTKTPKGTQLAKVRELRVVRTLYNQSAEVKELAKETVSITPLYNRYIFYFSNVSYDLSVSITGAQTGQKVRIAEYSSYYAVVEVLGVNGAAEIVITGREYVTSQARLSRLLNPTGTAEQWENPLVSSVDHAQDLAEWIGDYMKSDREYDLQYRGEPRIDANDIMFLENKYVPDMVVRAYEHTLKFNGALSGTMKARRDMSYEKERDRRN</sequence>
<reference evidence="1 2" key="1">
    <citation type="submission" date="2018-08" db="EMBL/GenBank/DDBJ databases">
        <title>A genome reference for cultivated species of the human gut microbiota.</title>
        <authorList>
            <person name="Zou Y."/>
            <person name="Xue W."/>
            <person name="Luo G."/>
        </authorList>
    </citation>
    <scope>NUCLEOTIDE SEQUENCE [LARGE SCALE GENOMIC DNA]</scope>
    <source>
        <strain evidence="1 2">TM09-12</strain>
    </source>
</reference>
<dbReference type="EMBL" id="QSON01000003">
    <property type="protein sequence ID" value="RGJ05798.1"/>
    <property type="molecule type" value="Genomic_DNA"/>
</dbReference>
<name>A0A374PB97_9FIRM</name>
<dbReference type="AlphaFoldDB" id="A0A374PB97"/>
<evidence type="ECO:0000313" key="1">
    <source>
        <dbReference type="EMBL" id="RGJ05798.1"/>
    </source>
</evidence>